<name>A0A4D6KIN1_9EURY</name>
<dbReference type="RefSeq" id="WP_015762353.1">
    <property type="nucleotide sequence ID" value="NZ_CP039375.1"/>
</dbReference>
<organism evidence="3 4">
    <name type="scientific">Halomicrobium mukohataei</name>
    <dbReference type="NCBI Taxonomy" id="57705"/>
    <lineage>
        <taxon>Archaea</taxon>
        <taxon>Methanobacteriati</taxon>
        <taxon>Methanobacteriota</taxon>
        <taxon>Stenosarchaea group</taxon>
        <taxon>Halobacteria</taxon>
        <taxon>Halobacteriales</taxon>
        <taxon>Haloarculaceae</taxon>
        <taxon>Halomicrobium</taxon>
    </lineage>
</organism>
<evidence type="ECO:0000256" key="2">
    <source>
        <dbReference type="SAM" id="Phobius"/>
    </source>
</evidence>
<dbReference type="Pfam" id="PF17231">
    <property type="entry name" value="DUF5305"/>
    <property type="match status" value="1"/>
</dbReference>
<proteinExistence type="predicted"/>
<evidence type="ECO:0000256" key="1">
    <source>
        <dbReference type="SAM" id="MobiDB-lite"/>
    </source>
</evidence>
<evidence type="ECO:0000313" key="4">
    <source>
        <dbReference type="Proteomes" id="UP000297053"/>
    </source>
</evidence>
<evidence type="ECO:0000313" key="3">
    <source>
        <dbReference type="EMBL" id="QCD65971.1"/>
    </source>
</evidence>
<feature type="transmembrane region" description="Helical" evidence="2">
    <location>
        <begin position="21"/>
        <end position="41"/>
    </location>
</feature>
<accession>A0A4D6KIN1</accession>
<dbReference type="Proteomes" id="UP000297053">
    <property type="component" value="Chromosome"/>
</dbReference>
<keyword evidence="2" id="KW-1133">Transmembrane helix</keyword>
<keyword evidence="2" id="KW-0812">Transmembrane</keyword>
<dbReference type="InterPro" id="IPR035185">
    <property type="entry name" value="DUF5305"/>
</dbReference>
<dbReference type="KEGG" id="halz:E5139_10090"/>
<evidence type="ECO:0008006" key="5">
    <source>
        <dbReference type="Google" id="ProtNLM"/>
    </source>
</evidence>
<dbReference type="EMBL" id="CP039375">
    <property type="protein sequence ID" value="QCD65971.1"/>
    <property type="molecule type" value="Genomic_DNA"/>
</dbReference>
<feature type="region of interest" description="Disordered" evidence="1">
    <location>
        <begin position="356"/>
        <end position="390"/>
    </location>
</feature>
<reference evidence="3 4" key="1">
    <citation type="submission" date="2019-04" db="EMBL/GenBank/DDBJ databases">
        <title>Complete genome sequence of Arthrobacter sp. ZXY-2 associated with effective atrazine degradation and salt adaptation.</title>
        <authorList>
            <person name="Zhao X."/>
        </authorList>
    </citation>
    <scope>NUCLEOTIDE SEQUENCE [LARGE SCALE GENOMIC DNA]</scope>
    <source>
        <strain evidence="4">ZP60</strain>
    </source>
</reference>
<reference evidence="3 4" key="2">
    <citation type="submission" date="2019-04" db="EMBL/GenBank/DDBJ databases">
        <authorList>
            <person name="Yang S."/>
            <person name="Wei W."/>
        </authorList>
    </citation>
    <scope>NUCLEOTIDE SEQUENCE [LARGE SCALE GENOMIC DNA]</scope>
    <source>
        <strain evidence="4">ZP60</strain>
    </source>
</reference>
<sequence length="390" mass="42059">MGTGDSSASVLRVRHLIAQHLAIAVVVCLVLAGAGGFVAYAEYSAPDTTTEQRVTASWTTDSSFAHQATVERSTRAFEAGTVLRNRSAYLFRVTPTLTGEYRFRHEGAPGAATVATDVQLVKRSVGGTGDDRTEFWRVTDSLASAETTIAPGESARTSFRVNVSRQRNETRQIERELGGTPGRIELFVLVTTNVTTTVDGERLERSRTERLTIRPATATYAVTSNTTGARDEPISTETVSVPVEKNSARIYGGVAFAVLSLLAAAGLVVADRRDRLSVPPETVAAIRTERTRDRFDEWISVGRVPEPADDDRVVTVDSLTDLVDVAIDSDRRVIEDGDDGRFVVLVDRVRYCYEPRAPTAGSTESVSDGSNGATDSVGEDGPDPARDDDS</sequence>
<dbReference type="OMA" id="LWEETAW"/>
<protein>
    <recommendedName>
        <fullName evidence="5">DUF5305 domain-containing protein</fullName>
    </recommendedName>
</protein>
<dbReference type="AlphaFoldDB" id="A0A4D6KIN1"/>
<feature type="compositionally biased region" description="Polar residues" evidence="1">
    <location>
        <begin position="360"/>
        <end position="374"/>
    </location>
</feature>
<dbReference type="GeneID" id="42179288"/>
<gene>
    <name evidence="3" type="ORF">E5139_10090</name>
</gene>
<keyword evidence="2" id="KW-0472">Membrane</keyword>